<dbReference type="InterPro" id="IPR000092">
    <property type="entry name" value="Polyprenyl_synt"/>
</dbReference>
<reference evidence="8 9" key="1">
    <citation type="submission" date="2019-12" db="EMBL/GenBank/DDBJ databases">
        <title>Nocardia sp. nov. ET3-3 isolated from soil.</title>
        <authorList>
            <person name="Kanchanasin P."/>
            <person name="Tanasupawat S."/>
            <person name="Yuki M."/>
            <person name="Kudo T."/>
        </authorList>
    </citation>
    <scope>NUCLEOTIDE SEQUENCE [LARGE SCALE GENOMIC DNA]</scope>
    <source>
        <strain evidence="8 9">ET3-3</strain>
    </source>
</reference>
<evidence type="ECO:0000256" key="4">
    <source>
        <dbReference type="ARBA" id="ARBA00022679"/>
    </source>
</evidence>
<dbReference type="RefSeq" id="WP_157393510.1">
    <property type="nucleotide sequence ID" value="NZ_WRPP01000016.1"/>
</dbReference>
<accession>A0A7K1VCR0</accession>
<dbReference type="Proteomes" id="UP000466794">
    <property type="component" value="Unassembled WGS sequence"/>
</dbReference>
<dbReference type="PROSITE" id="PS00444">
    <property type="entry name" value="POLYPRENYL_SYNTHASE_2"/>
    <property type="match status" value="1"/>
</dbReference>
<gene>
    <name evidence="8" type="ORF">GPX89_42705</name>
</gene>
<protein>
    <submittedName>
        <fullName evidence="8">Polyprenyl synthetase family protein</fullName>
    </submittedName>
</protein>
<keyword evidence="5" id="KW-0479">Metal-binding</keyword>
<comment type="similarity">
    <text evidence="3 7">Belongs to the FPP/GGPP synthase family.</text>
</comment>
<evidence type="ECO:0000256" key="5">
    <source>
        <dbReference type="ARBA" id="ARBA00022723"/>
    </source>
</evidence>
<dbReference type="Pfam" id="PF00348">
    <property type="entry name" value="polyprenyl_synt"/>
    <property type="match status" value="1"/>
</dbReference>
<keyword evidence="4 7" id="KW-0808">Transferase</keyword>
<dbReference type="SUPFAM" id="SSF48576">
    <property type="entry name" value="Terpenoid synthases"/>
    <property type="match status" value="1"/>
</dbReference>
<dbReference type="PANTHER" id="PTHR12001:SF85">
    <property type="entry name" value="SHORT CHAIN ISOPRENYL DIPHOSPHATE SYNTHASE"/>
    <property type="match status" value="1"/>
</dbReference>
<dbReference type="GO" id="GO:0004659">
    <property type="term" value="F:prenyltransferase activity"/>
    <property type="evidence" value="ECO:0007669"/>
    <property type="project" value="InterPro"/>
</dbReference>
<dbReference type="SFLD" id="SFLDS00005">
    <property type="entry name" value="Isoprenoid_Synthase_Type_I"/>
    <property type="match status" value="1"/>
</dbReference>
<sequence length="360" mass="38482">MSTPTITPSPLDRTAVQARVEAALDEFLGDKAESAAAAGLPADVVDAVRSFLFAGGKRIRPLFCVLGWYAGGGGEPTDAVLRTAAAVELFHAATLIHDDIIDDSDTRRGQPTVHRAVADRTRAARDHGAATRFGAHAALLIGDFGLVWSQELLHTAGLSAAQMAAAAPILDVMRTEVNYGQYLDLTTTGQPTHDLDRALEIIRYKTAAYTVQRPLQLGAALTGAGPEVAQALSDYGQPLGEAFQLQDDLLGVFGDPAQTGKSNIDDLREGKHTVLLALALRHATPDQRAQLDTLIGNSRLTEHEAARCRQILAATARPKVEQMIRDRWLQVQRTLAHAPFPPTAIAGLRSMADAVIARTS</sequence>
<organism evidence="8 9">
    <name type="scientific">Nocardia terrae</name>
    <dbReference type="NCBI Taxonomy" id="2675851"/>
    <lineage>
        <taxon>Bacteria</taxon>
        <taxon>Bacillati</taxon>
        <taxon>Actinomycetota</taxon>
        <taxon>Actinomycetes</taxon>
        <taxon>Mycobacteriales</taxon>
        <taxon>Nocardiaceae</taxon>
        <taxon>Nocardia</taxon>
    </lineage>
</organism>
<comment type="cofactor">
    <cofactor evidence="1">
        <name>Mg(2+)</name>
        <dbReference type="ChEBI" id="CHEBI:18420"/>
    </cofactor>
</comment>
<dbReference type="Gene3D" id="1.10.600.10">
    <property type="entry name" value="Farnesyl Diphosphate Synthase"/>
    <property type="match status" value="1"/>
</dbReference>
<evidence type="ECO:0000256" key="2">
    <source>
        <dbReference type="ARBA" id="ARBA00005128"/>
    </source>
</evidence>
<proteinExistence type="inferred from homology"/>
<evidence type="ECO:0000256" key="7">
    <source>
        <dbReference type="RuleBase" id="RU004466"/>
    </source>
</evidence>
<keyword evidence="6" id="KW-0460">Magnesium</keyword>
<dbReference type="EMBL" id="WRPP01000016">
    <property type="protein sequence ID" value="MVU83928.1"/>
    <property type="molecule type" value="Genomic_DNA"/>
</dbReference>
<keyword evidence="9" id="KW-1185">Reference proteome</keyword>
<dbReference type="SFLD" id="SFLDG01017">
    <property type="entry name" value="Polyprenyl_Transferase_Like"/>
    <property type="match status" value="1"/>
</dbReference>
<comment type="pathway">
    <text evidence="2">Isoprenoid biosynthesis.</text>
</comment>
<dbReference type="InterPro" id="IPR008949">
    <property type="entry name" value="Isoprenoid_synthase_dom_sf"/>
</dbReference>
<dbReference type="PANTHER" id="PTHR12001">
    <property type="entry name" value="GERANYLGERANYL PYROPHOSPHATE SYNTHASE"/>
    <property type="match status" value="1"/>
</dbReference>
<dbReference type="GO" id="GO:0008299">
    <property type="term" value="P:isoprenoid biosynthetic process"/>
    <property type="evidence" value="ECO:0007669"/>
    <property type="project" value="InterPro"/>
</dbReference>
<dbReference type="AlphaFoldDB" id="A0A7K1VCR0"/>
<name>A0A7K1VCR0_9NOCA</name>
<evidence type="ECO:0000256" key="1">
    <source>
        <dbReference type="ARBA" id="ARBA00001946"/>
    </source>
</evidence>
<dbReference type="GO" id="GO:0046872">
    <property type="term" value="F:metal ion binding"/>
    <property type="evidence" value="ECO:0007669"/>
    <property type="project" value="UniProtKB-KW"/>
</dbReference>
<evidence type="ECO:0000313" key="9">
    <source>
        <dbReference type="Proteomes" id="UP000466794"/>
    </source>
</evidence>
<evidence type="ECO:0000256" key="3">
    <source>
        <dbReference type="ARBA" id="ARBA00006706"/>
    </source>
</evidence>
<dbReference type="CDD" id="cd00685">
    <property type="entry name" value="Trans_IPPS_HT"/>
    <property type="match status" value="1"/>
</dbReference>
<evidence type="ECO:0000313" key="8">
    <source>
        <dbReference type="EMBL" id="MVU83928.1"/>
    </source>
</evidence>
<comment type="caution">
    <text evidence="8">The sequence shown here is derived from an EMBL/GenBank/DDBJ whole genome shotgun (WGS) entry which is preliminary data.</text>
</comment>
<dbReference type="PROSITE" id="PS00723">
    <property type="entry name" value="POLYPRENYL_SYNTHASE_1"/>
    <property type="match status" value="1"/>
</dbReference>
<dbReference type="InterPro" id="IPR033749">
    <property type="entry name" value="Polyprenyl_synt_CS"/>
</dbReference>
<evidence type="ECO:0000256" key="6">
    <source>
        <dbReference type="ARBA" id="ARBA00022842"/>
    </source>
</evidence>